<dbReference type="InterPro" id="IPR027417">
    <property type="entry name" value="P-loop_NTPase"/>
</dbReference>
<evidence type="ECO:0000256" key="3">
    <source>
        <dbReference type="ARBA" id="ARBA00011003"/>
    </source>
</evidence>
<dbReference type="Pfam" id="PF16575">
    <property type="entry name" value="CLP1_P"/>
    <property type="match status" value="1"/>
</dbReference>
<proteinExistence type="inferred from homology"/>
<dbReference type="GO" id="GO:0051731">
    <property type="term" value="F:polynucleotide 5'-hydroxyl-kinase activity"/>
    <property type="evidence" value="ECO:0007669"/>
    <property type="project" value="InterPro"/>
</dbReference>
<evidence type="ECO:0000256" key="11">
    <source>
        <dbReference type="ARBA" id="ARBA00079804"/>
    </source>
</evidence>
<comment type="similarity">
    <text evidence="3">Belongs to the Clp1 family. NOL9/GRC3 subfamily.</text>
</comment>
<organism evidence="14 15">
    <name type="scientific">Caenorhabditis nigoni</name>
    <dbReference type="NCBI Taxonomy" id="1611254"/>
    <lineage>
        <taxon>Eukaryota</taxon>
        <taxon>Metazoa</taxon>
        <taxon>Ecdysozoa</taxon>
        <taxon>Nematoda</taxon>
        <taxon>Chromadorea</taxon>
        <taxon>Rhabditida</taxon>
        <taxon>Rhabditina</taxon>
        <taxon>Rhabditomorpha</taxon>
        <taxon>Rhabditoidea</taxon>
        <taxon>Rhabditidae</taxon>
        <taxon>Peloderinae</taxon>
        <taxon>Caenorhabditis</taxon>
    </lineage>
</organism>
<dbReference type="Pfam" id="PF25467">
    <property type="entry name" value="NOL9_C"/>
    <property type="match status" value="1"/>
</dbReference>
<evidence type="ECO:0000313" key="14">
    <source>
        <dbReference type="EMBL" id="PIC35087.1"/>
    </source>
</evidence>
<protein>
    <recommendedName>
        <fullName evidence="10">Polynucleotide 5'-hydroxyl-kinase nol-9</fullName>
    </recommendedName>
    <alternativeName>
        <fullName evidence="11">Nucleolar protein 9 homolog</fullName>
    </alternativeName>
</protein>
<dbReference type="InterPro" id="IPR057570">
    <property type="entry name" value="NOL9_C"/>
</dbReference>
<name>A0A2G5U6F3_9PELO</name>
<dbReference type="OrthoDB" id="2405412at2759"/>
<evidence type="ECO:0000259" key="13">
    <source>
        <dbReference type="Pfam" id="PF25467"/>
    </source>
</evidence>
<accession>A0A2G5U6F3</accession>
<dbReference type="GO" id="GO:0005730">
    <property type="term" value="C:nucleolus"/>
    <property type="evidence" value="ECO:0007669"/>
    <property type="project" value="UniProtKB-SubCell"/>
</dbReference>
<keyword evidence="15" id="KW-1185">Reference proteome</keyword>
<evidence type="ECO:0000256" key="2">
    <source>
        <dbReference type="ARBA" id="ARBA00004604"/>
    </source>
</evidence>
<evidence type="ECO:0000256" key="1">
    <source>
        <dbReference type="ARBA" id="ARBA00003798"/>
    </source>
</evidence>
<evidence type="ECO:0000256" key="5">
    <source>
        <dbReference type="ARBA" id="ARBA00022679"/>
    </source>
</evidence>
<evidence type="ECO:0000256" key="4">
    <source>
        <dbReference type="ARBA" id="ARBA00022552"/>
    </source>
</evidence>
<feature type="domain" description="Clp1 P-loop" evidence="12">
    <location>
        <begin position="191"/>
        <end position="380"/>
    </location>
</feature>
<evidence type="ECO:0000256" key="8">
    <source>
        <dbReference type="ARBA" id="ARBA00022840"/>
    </source>
</evidence>
<evidence type="ECO:0000256" key="9">
    <source>
        <dbReference type="ARBA" id="ARBA00023242"/>
    </source>
</evidence>
<evidence type="ECO:0000256" key="6">
    <source>
        <dbReference type="ARBA" id="ARBA00022741"/>
    </source>
</evidence>
<dbReference type="STRING" id="1611254.A0A2G5U6F3"/>
<keyword evidence="6" id="KW-0547">Nucleotide-binding</keyword>
<evidence type="ECO:0000256" key="7">
    <source>
        <dbReference type="ARBA" id="ARBA00022777"/>
    </source>
</evidence>
<dbReference type="GO" id="GO:0005524">
    <property type="term" value="F:ATP binding"/>
    <property type="evidence" value="ECO:0007669"/>
    <property type="project" value="UniProtKB-KW"/>
</dbReference>
<dbReference type="InterPro" id="IPR032319">
    <property type="entry name" value="CLP1_P"/>
</dbReference>
<evidence type="ECO:0000259" key="12">
    <source>
        <dbReference type="Pfam" id="PF16575"/>
    </source>
</evidence>
<keyword evidence="5" id="KW-0808">Transferase</keyword>
<dbReference type="PANTHER" id="PTHR12755:SF3">
    <property type="entry name" value="POLYNUCLEOTIDE 5'-HYDROXYL-KINASE NOL9"/>
    <property type="match status" value="1"/>
</dbReference>
<dbReference type="PANTHER" id="PTHR12755">
    <property type="entry name" value="CLEAVAGE/POLYADENYLATION FACTOR IA SUBUNIT CLP1P"/>
    <property type="match status" value="1"/>
</dbReference>
<dbReference type="GO" id="GO:0000448">
    <property type="term" value="P:cleavage in ITS2 between 5.8S rRNA and LSU-rRNA of tricistronic rRNA transcript (SSU-rRNA, 5.8S rRNA, LSU-rRNA)"/>
    <property type="evidence" value="ECO:0007669"/>
    <property type="project" value="TreeGrafter"/>
</dbReference>
<dbReference type="Gene3D" id="3.40.50.300">
    <property type="entry name" value="P-loop containing nucleotide triphosphate hydrolases"/>
    <property type="match status" value="1"/>
</dbReference>
<dbReference type="Proteomes" id="UP000230233">
    <property type="component" value="Chromosome IV"/>
</dbReference>
<dbReference type="EMBL" id="PDUG01000004">
    <property type="protein sequence ID" value="PIC35087.1"/>
    <property type="molecule type" value="Genomic_DNA"/>
</dbReference>
<keyword evidence="7" id="KW-0418">Kinase</keyword>
<keyword evidence="4" id="KW-0698">rRNA processing</keyword>
<feature type="domain" description="NOL9 C-terminal" evidence="13">
    <location>
        <begin position="393"/>
        <end position="500"/>
    </location>
</feature>
<evidence type="ECO:0000256" key="10">
    <source>
        <dbReference type="ARBA" id="ARBA00070541"/>
    </source>
</evidence>
<reference evidence="15" key="1">
    <citation type="submission" date="2017-10" db="EMBL/GenBank/DDBJ databases">
        <title>Rapid genome shrinkage in a self-fertile nematode reveals novel sperm competition proteins.</title>
        <authorList>
            <person name="Yin D."/>
            <person name="Schwarz E.M."/>
            <person name="Thomas C.G."/>
            <person name="Felde R.L."/>
            <person name="Korf I.F."/>
            <person name="Cutter A.D."/>
            <person name="Schartner C.M."/>
            <person name="Ralston E.J."/>
            <person name="Meyer B.J."/>
            <person name="Haag E.S."/>
        </authorList>
    </citation>
    <scope>NUCLEOTIDE SEQUENCE [LARGE SCALE GENOMIC DNA]</scope>
    <source>
        <strain evidence="15">JU1422</strain>
    </source>
</reference>
<keyword evidence="9" id="KW-0539">Nucleus</keyword>
<comment type="function">
    <text evidence="1">Polynucleotide 5'-kinase involved in rRNA processing.</text>
</comment>
<sequence length="553" mass="62354">MNEVIRYECKDDNLEVYIVQPGERLSIYGSCSILCLAGKASINDFVLPSVSCEKGNFLKISAPQRMDLPVILKTSIDSSSAYKHSRLKFRLKEVAPKCYSDIMQMIGEKEPVVLVFNKVIDRAEATVSGVITNFLIHSSIQKQIILPPHFHISRDDFRIYPHDDETRLNTHLNRLNSLKADGVKTSILPIGHKGAGKSNLMRNLVNRCLSNGYEHVYVLDCDIGQSEFTPNGCISLTKVTSPLLDKPYGHQKKTFDNSYFYGDITVNDNNIDHYMDIFERLFNKFKLISEPGSVCIVNSMGWIVDEGAEILDGIIRVIEPDLCVEIFRDQTEARYGFKEFERCKVVEIFANNSVGVVGLPNQKKLPAPLHRELTITGYFSSLLPRPTIASFASVPPYRLNFRNITICLPMDLLVEDCHIFSSINTQLIALCVKNPDLKTRKLNGKQDMPSLSVIDTTSPALQCIGFGIVRGVNVEERSVYVVTPVNLLKLQEPPLLVRGMRIQTPSQFFTADPYNRCPYVLNLPDKTSHANANFDGLYEPSINTTQFKRSRRC</sequence>
<dbReference type="InterPro" id="IPR045116">
    <property type="entry name" value="Clp1/Grc3"/>
</dbReference>
<evidence type="ECO:0000313" key="15">
    <source>
        <dbReference type="Proteomes" id="UP000230233"/>
    </source>
</evidence>
<dbReference type="AlphaFoldDB" id="A0A2G5U6F3"/>
<keyword evidence="8" id="KW-0067">ATP-binding</keyword>
<comment type="subcellular location">
    <subcellularLocation>
        <location evidence="2">Nucleus</location>
        <location evidence="2">Nucleolus</location>
    </subcellularLocation>
</comment>
<comment type="caution">
    <text evidence="14">The sequence shown here is derived from an EMBL/GenBank/DDBJ whole genome shotgun (WGS) entry which is preliminary data.</text>
</comment>
<gene>
    <name evidence="14" type="primary">Cnig_chr_IV.g14549</name>
    <name evidence="14" type="ORF">B9Z55_014549</name>
</gene>
<dbReference type="FunFam" id="3.40.50.300:FF:003052">
    <property type="entry name" value="Polynucleotide 5'-hydroxyl-kinase nol-9"/>
    <property type="match status" value="1"/>
</dbReference>